<dbReference type="AlphaFoldDB" id="A0A7R7IBE7"/>
<evidence type="ECO:0000256" key="1">
    <source>
        <dbReference type="SAM" id="MobiDB-lite"/>
    </source>
</evidence>
<evidence type="ECO:0000256" key="2">
    <source>
        <dbReference type="SAM" id="Phobius"/>
    </source>
</evidence>
<accession>A0A7R7IBE7</accession>
<keyword evidence="2" id="KW-1133">Transmembrane helix</keyword>
<sequence>MKFFKGLVVFLLVVIIAGGTVFLAYSLYFGKMMSGNSMNMASDNTKNTTTNNSDKDKDSMNMSNDMNISDSSSDNMNQTTSVPNPQDAKNREKLNKAINLINKAMDQITIDPYSNATVAYNSNMQMNSNMTSQGTGTINIYPSENSSVNITPKDSTKITTDTQSTMTGMNMGGSKQNTQNMQDTKYVYDQVKLQQLHNGIYTMAQGMLAIDQLNNSLLDQSMTLEQQPLSYQTYVLRYNNSLKNETDLENIMNLLDSASVLINVNPYASDSGYEIDKDSMKKLNEGVYKLAQGMAILESLKTDFISQMSSASMSAQNLAYGTGMANMSGVSGSGSGLFGNISINMILNFVLVILVIGFIIGIIGTILKLFRNKPQGGYPDREENHNE</sequence>
<keyword evidence="2" id="KW-0812">Transmembrane</keyword>
<dbReference type="EMBL" id="AP024169">
    <property type="protein sequence ID" value="BCN29568.1"/>
    <property type="molecule type" value="Genomic_DNA"/>
</dbReference>
<protein>
    <submittedName>
        <fullName evidence="3">Uncharacterized protein</fullName>
    </submittedName>
</protein>
<feature type="compositionally biased region" description="Low complexity" evidence="1">
    <location>
        <begin position="60"/>
        <end position="77"/>
    </location>
</feature>
<keyword evidence="4" id="KW-1185">Reference proteome</keyword>
<feature type="region of interest" description="Disordered" evidence="1">
    <location>
        <begin position="144"/>
        <end position="176"/>
    </location>
</feature>
<feature type="transmembrane region" description="Helical" evidence="2">
    <location>
        <begin position="6"/>
        <end position="30"/>
    </location>
</feature>
<dbReference type="Proteomes" id="UP000595897">
    <property type="component" value="Chromosome"/>
</dbReference>
<feature type="region of interest" description="Disordered" evidence="1">
    <location>
        <begin position="40"/>
        <end position="91"/>
    </location>
</feature>
<feature type="transmembrane region" description="Helical" evidence="2">
    <location>
        <begin position="345"/>
        <end position="367"/>
    </location>
</feature>
<evidence type="ECO:0000313" key="3">
    <source>
        <dbReference type="EMBL" id="BCN29568.1"/>
    </source>
</evidence>
<feature type="compositionally biased region" description="Low complexity" evidence="1">
    <location>
        <begin position="42"/>
        <end position="52"/>
    </location>
</feature>
<name>A0A7R7IBE7_9FIRM</name>
<dbReference type="RefSeq" id="WP_271714837.1">
    <property type="nucleotide sequence ID" value="NZ_AP024169.1"/>
</dbReference>
<organism evidence="3 4">
    <name type="scientific">Anaeromicropila herbilytica</name>
    <dbReference type="NCBI Taxonomy" id="2785025"/>
    <lineage>
        <taxon>Bacteria</taxon>
        <taxon>Bacillati</taxon>
        <taxon>Bacillota</taxon>
        <taxon>Clostridia</taxon>
        <taxon>Lachnospirales</taxon>
        <taxon>Lachnospiraceae</taxon>
        <taxon>Anaeromicropila</taxon>
    </lineage>
</organism>
<dbReference type="KEGG" id="ahb:bsdtb5_08630"/>
<proteinExistence type="predicted"/>
<reference evidence="3 4" key="1">
    <citation type="submission" date="2020-11" db="EMBL/GenBank/DDBJ databases">
        <title>Draft genome sequencing of a Lachnospiraceae strain isolated from anoxic soil subjected to BSD treatment.</title>
        <authorList>
            <person name="Uek A."/>
            <person name="Tonouchi A."/>
        </authorList>
    </citation>
    <scope>NUCLEOTIDE SEQUENCE [LARGE SCALE GENOMIC DNA]</scope>
    <source>
        <strain evidence="3 4">TB5</strain>
    </source>
</reference>
<keyword evidence="2" id="KW-0472">Membrane</keyword>
<evidence type="ECO:0000313" key="4">
    <source>
        <dbReference type="Proteomes" id="UP000595897"/>
    </source>
</evidence>
<gene>
    <name evidence="3" type="ORF">bsdtb5_08630</name>
</gene>